<dbReference type="InParanoid" id="A2DI29"/>
<dbReference type="AlphaFoldDB" id="A2DI29"/>
<reference evidence="1" key="1">
    <citation type="submission" date="2006-10" db="EMBL/GenBank/DDBJ databases">
        <authorList>
            <person name="Amadeo P."/>
            <person name="Zhao Q."/>
            <person name="Wortman J."/>
            <person name="Fraser-Liggett C."/>
            <person name="Carlton J."/>
        </authorList>
    </citation>
    <scope>NUCLEOTIDE SEQUENCE</scope>
    <source>
        <strain evidence="1">G3</strain>
    </source>
</reference>
<dbReference type="VEuPathDB" id="TrichDB:TVAG_402740"/>
<evidence type="ECO:0000313" key="1">
    <source>
        <dbReference type="EMBL" id="EAY20018.1"/>
    </source>
</evidence>
<dbReference type="Proteomes" id="UP000001542">
    <property type="component" value="Unassembled WGS sequence"/>
</dbReference>
<dbReference type="EMBL" id="DS113202">
    <property type="protein sequence ID" value="EAY20018.1"/>
    <property type="molecule type" value="Genomic_DNA"/>
</dbReference>
<keyword evidence="2" id="KW-1185">Reference proteome</keyword>
<gene>
    <name evidence="1" type="ORF">TVAG_402740</name>
</gene>
<evidence type="ECO:0000313" key="2">
    <source>
        <dbReference type="Proteomes" id="UP000001542"/>
    </source>
</evidence>
<protein>
    <submittedName>
        <fullName evidence="1">Uncharacterized protein</fullName>
    </submittedName>
</protein>
<sequence length="568" mass="64923">MFTLLISMINRNLINIPYSKELRDDMVATLKESRKDIDLTTKLRIMIKSKCPIYKYINFITNQNNIAQIPFQQCKANKNLKNTRNFRIPIKIAPIQKPKERSHDVAKFSIVREKTCVEEFCSQLSNFTRPLDVICAALRLNKISIDEARQLVDRLDYRIPEPIPLTFSFISNSLANGVLDKETHQSYTKKLYPLGIPSCTGCEPEVNKLLNNNYVAVEQRTSANGRPHIIQQVSNELEGVEDTHAATDVEIALNENVRRHILEYGWGYILTASDTGDELTACFGKNGRLLLKLMKLYYDQISAPILDMLQQRAINLGVRRLQFKPNWSKTLEKKLPPTRAQYKKPTKQNTDFSYLDYGMPPIDYDIQNVNYLSEIMEKYYAKRAADNKQAIDIEIEYWRRSIQFAIKILRTEQITDEFTANYGLAALLTASAMLASSLKVVRELDDAVDKSRKIPIEIGLTDHSMGGHDRVFDMAIDIITNKKKKKKDELQEMAGCFKTVDINGCLHLIHIITLTIKTMKYHAANSNSESPIARIYIGNGRLNMAPLYGPIGSVAINLEIFRPKESFI</sequence>
<organism evidence="1 2">
    <name type="scientific">Trichomonas vaginalis (strain ATCC PRA-98 / G3)</name>
    <dbReference type="NCBI Taxonomy" id="412133"/>
    <lineage>
        <taxon>Eukaryota</taxon>
        <taxon>Metamonada</taxon>
        <taxon>Parabasalia</taxon>
        <taxon>Trichomonadida</taxon>
        <taxon>Trichomonadidae</taxon>
        <taxon>Trichomonas</taxon>
    </lineage>
</organism>
<reference evidence="1" key="2">
    <citation type="journal article" date="2007" name="Science">
        <title>Draft genome sequence of the sexually transmitted pathogen Trichomonas vaginalis.</title>
        <authorList>
            <person name="Carlton J.M."/>
            <person name="Hirt R.P."/>
            <person name="Silva J.C."/>
            <person name="Delcher A.L."/>
            <person name="Schatz M."/>
            <person name="Zhao Q."/>
            <person name="Wortman J.R."/>
            <person name="Bidwell S.L."/>
            <person name="Alsmark U.C.M."/>
            <person name="Besteiro S."/>
            <person name="Sicheritz-Ponten T."/>
            <person name="Noel C.J."/>
            <person name="Dacks J.B."/>
            <person name="Foster P.G."/>
            <person name="Simillion C."/>
            <person name="Van de Peer Y."/>
            <person name="Miranda-Saavedra D."/>
            <person name="Barton G.J."/>
            <person name="Westrop G.D."/>
            <person name="Mueller S."/>
            <person name="Dessi D."/>
            <person name="Fiori P.L."/>
            <person name="Ren Q."/>
            <person name="Paulsen I."/>
            <person name="Zhang H."/>
            <person name="Bastida-Corcuera F.D."/>
            <person name="Simoes-Barbosa A."/>
            <person name="Brown M.T."/>
            <person name="Hayes R.D."/>
            <person name="Mukherjee M."/>
            <person name="Okumura C.Y."/>
            <person name="Schneider R."/>
            <person name="Smith A.J."/>
            <person name="Vanacova S."/>
            <person name="Villalvazo M."/>
            <person name="Haas B.J."/>
            <person name="Pertea M."/>
            <person name="Feldblyum T.V."/>
            <person name="Utterback T.R."/>
            <person name="Shu C.L."/>
            <person name="Osoegawa K."/>
            <person name="de Jong P.J."/>
            <person name="Hrdy I."/>
            <person name="Horvathova L."/>
            <person name="Zubacova Z."/>
            <person name="Dolezal P."/>
            <person name="Malik S.B."/>
            <person name="Logsdon J.M. Jr."/>
            <person name="Henze K."/>
            <person name="Gupta A."/>
            <person name="Wang C.C."/>
            <person name="Dunne R.L."/>
            <person name="Upcroft J.A."/>
            <person name="Upcroft P."/>
            <person name="White O."/>
            <person name="Salzberg S.L."/>
            <person name="Tang P."/>
            <person name="Chiu C.-H."/>
            <person name="Lee Y.-S."/>
            <person name="Embley T.M."/>
            <person name="Coombs G.H."/>
            <person name="Mottram J.C."/>
            <person name="Tachezy J."/>
            <person name="Fraser-Liggett C.M."/>
            <person name="Johnson P.J."/>
        </authorList>
    </citation>
    <scope>NUCLEOTIDE SEQUENCE [LARGE SCALE GENOMIC DNA]</scope>
    <source>
        <strain evidence="1">G3</strain>
    </source>
</reference>
<dbReference type="OrthoDB" id="10689920at2759"/>
<accession>A2DI29</accession>
<proteinExistence type="predicted"/>
<dbReference type="VEuPathDB" id="TrichDB:TVAGG3_0272440"/>
<dbReference type="KEGG" id="tva:5465549"/>
<dbReference type="RefSeq" id="XP_001581004.1">
    <property type="nucleotide sequence ID" value="XM_001580954.1"/>
</dbReference>
<name>A2DI29_TRIV3</name>